<dbReference type="Pfam" id="PF01607">
    <property type="entry name" value="CBM_14"/>
    <property type="match status" value="1"/>
</dbReference>
<dbReference type="PROSITE" id="PS50940">
    <property type="entry name" value="CHIT_BIND_II"/>
    <property type="match status" value="1"/>
</dbReference>
<evidence type="ECO:0000259" key="2">
    <source>
        <dbReference type="PROSITE" id="PS50234"/>
    </source>
</evidence>
<dbReference type="CDD" id="cd01450">
    <property type="entry name" value="vWFA_subfamily_ECM"/>
    <property type="match status" value="1"/>
</dbReference>
<dbReference type="STRING" id="6526.A0A2C9M8Z7"/>
<accession>A0A2C9M8Z7</accession>
<dbReference type="VEuPathDB" id="VectorBase:BGLAX_044118"/>
<dbReference type="PROSITE" id="PS50234">
    <property type="entry name" value="VWFA"/>
    <property type="match status" value="2"/>
</dbReference>
<dbReference type="Gene3D" id="3.40.50.410">
    <property type="entry name" value="von Willebrand factor, type A domain"/>
    <property type="match status" value="2"/>
</dbReference>
<dbReference type="KEGG" id="bgt:106078595"/>
<name>A0A2C9M8Z7_BIOGL</name>
<proteinExistence type="predicted"/>
<dbReference type="RefSeq" id="XP_013094955.2">
    <property type="nucleotide sequence ID" value="XM_013239501.2"/>
</dbReference>
<dbReference type="Proteomes" id="UP000076420">
    <property type="component" value="Unassembled WGS sequence"/>
</dbReference>
<evidence type="ECO:0000259" key="3">
    <source>
        <dbReference type="PROSITE" id="PS50940"/>
    </source>
</evidence>
<dbReference type="SUPFAM" id="SSF53300">
    <property type="entry name" value="vWA-like"/>
    <property type="match status" value="2"/>
</dbReference>
<dbReference type="SUPFAM" id="SSF57625">
    <property type="entry name" value="Invertebrate chitin-binding proteins"/>
    <property type="match status" value="1"/>
</dbReference>
<evidence type="ECO:0008006" key="6">
    <source>
        <dbReference type="Google" id="ProtNLM"/>
    </source>
</evidence>
<dbReference type="AlphaFoldDB" id="A0A2C9M8Z7"/>
<keyword evidence="1" id="KW-0732">Signal</keyword>
<sequence>MKTVLLTFVLTMAFKAAVTIDKRCDVPADVVFIMDSSDSIKAEEWEQEKKFVSVLIDSLHVDRHAIHVGVIVYSTDIGLVIDLQPFKTKAELKRMLEEAAHMELGTNTAKAIETLIKMSSDQGRYVFDAKQIGVIITDGRSSDVQQTISQAQRARNEFNIDMIALGVGNETFLEELEAIAGSENRLFQVQNFSGLHNVVKQLEDLICEIIPTTTSTIETSPTTTTTMEPTTSPYVSPFPCSKPADIVFLIDGSYSVSPADWIKGKQFISYLINSIDIGMESVHVGLVVFGTDIGDIVPLSPFKNKAELKASASALVQPPIAKTNTALGIETVNSMLASQGRPDVPHILIVITDGKSSNPSETKRQAHLAKQKGIVIFVVGVGNQVVQEEMLDMATSAQSMFDAPDYKYLIGMVKVLRDNICIVIQENTTLSTSLSTTTTRVTTQPTIPALCQQCLVEGGVGFNPLPDDCEKYVLCLPNGASYTPSIKSCPFGMFWSHEAVSCLDARYVHCPADKCKNSPNLKRYPTTSDTANCRSYLSCVTGRSSPLCCEAGYRYRDGPGCIPDPSCQDPCPLDVTIYNQGACQFRPDHQSYYSYLEILPGQGNIRRNCKPGQMYSHKHCACTYDVSLVVPQIGCLPAVKLTFNGTFDDSSKNHQHIEVKGVGLSTVGSAVFTNNSLISLPNTANKEFGDKLLIRLKYRVIRNVQPGQTFTSNNWGFQGWLNKENNTHNSTEILNSELLRNISDKIHISGSESKALEKMTFIKNGSIVRDPSYVFTTNDTWSNMQLSGNIVQLGKLGNMNSSVMENGVLYISNGKGKLLIQEAHKGLKNSILSRWTVVSVNVDGSTGMIEETGLGSVPAAIQEKFGFVLMPPVLHRWAFLNPDGFVLQQGEGVIPPEVISRYEGFIDGRLIQFNDQGGVILQWNISKPDGSELQHGTGSFPSNLVDTFKLSSLLSPKQTSAVWSILSTSGDVLDSGKGETIPADKVQLYAGNPLVTLFQSTSRDGHSPIWHLSRPDGVKLIQGQGSVPQGIAQFIKGEIMLPQMSSINGWKVELPNGDVQSGTGSIPQHILDIIMKHYTESNSMLPDQLVQTSGHQSLGDTQNSFLSQGSNLKQQWEITLPNGSVQHGSGPLSSDILTLLAQQNLDPTRFQGNIRTRRAAKTLEVMDVLSNCASSIQLLTSDNDIMLTVKTSKYTNGVNVTLPIHDGMNDVWLKYDGQHLTGIVNGFVMKKPLSGTILSSPHPLTIGHCPGREGNQFIGEIDLLEIHHCLP</sequence>
<dbReference type="InterPro" id="IPR036508">
    <property type="entry name" value="Chitin-bd_dom_sf"/>
</dbReference>
<dbReference type="InterPro" id="IPR036465">
    <property type="entry name" value="vWFA_dom_sf"/>
</dbReference>
<feature type="domain" description="Chitin-binding type-2" evidence="3">
    <location>
        <begin position="448"/>
        <end position="512"/>
    </location>
</feature>
<dbReference type="GO" id="GO:0008061">
    <property type="term" value="F:chitin binding"/>
    <property type="evidence" value="ECO:0007669"/>
    <property type="project" value="InterPro"/>
</dbReference>
<evidence type="ECO:0000313" key="4">
    <source>
        <dbReference type="EnsemblMetazoa" id="BGLB039936-PA"/>
    </source>
</evidence>
<reference evidence="4" key="1">
    <citation type="submission" date="2020-05" db="UniProtKB">
        <authorList>
            <consortium name="EnsemblMetazoa"/>
        </authorList>
    </citation>
    <scope>IDENTIFICATION</scope>
    <source>
        <strain evidence="4">BB02</strain>
    </source>
</reference>
<evidence type="ECO:0000256" key="1">
    <source>
        <dbReference type="SAM" id="SignalP"/>
    </source>
</evidence>
<dbReference type="VEuPathDB" id="VectorBase:BGLB039936"/>
<dbReference type="PRINTS" id="PR00453">
    <property type="entry name" value="VWFADOMAIN"/>
</dbReference>
<feature type="signal peptide" evidence="1">
    <location>
        <begin position="1"/>
        <end position="19"/>
    </location>
</feature>
<evidence type="ECO:0000313" key="5">
    <source>
        <dbReference type="Proteomes" id="UP000076420"/>
    </source>
</evidence>
<dbReference type="SMART" id="SM00494">
    <property type="entry name" value="ChtBD2"/>
    <property type="match status" value="2"/>
</dbReference>
<dbReference type="PANTHER" id="PTHR24020:SF20">
    <property type="entry name" value="PH DOMAIN-CONTAINING PROTEIN"/>
    <property type="match status" value="1"/>
</dbReference>
<dbReference type="Pfam" id="PF00092">
    <property type="entry name" value="VWA"/>
    <property type="match status" value="2"/>
</dbReference>
<dbReference type="OrthoDB" id="6081966at2759"/>
<dbReference type="InterPro" id="IPR050525">
    <property type="entry name" value="ECM_Assembly_Org"/>
</dbReference>
<dbReference type="GO" id="GO:0005576">
    <property type="term" value="C:extracellular region"/>
    <property type="evidence" value="ECO:0007669"/>
    <property type="project" value="InterPro"/>
</dbReference>
<dbReference type="PANTHER" id="PTHR24020">
    <property type="entry name" value="COLLAGEN ALPHA"/>
    <property type="match status" value="1"/>
</dbReference>
<feature type="domain" description="VWFA" evidence="2">
    <location>
        <begin position="29"/>
        <end position="202"/>
    </location>
</feature>
<dbReference type="SMART" id="SM00327">
    <property type="entry name" value="VWA"/>
    <property type="match status" value="2"/>
</dbReference>
<dbReference type="EnsemblMetazoa" id="BGLB039936-RA">
    <property type="protein sequence ID" value="BGLB039936-PA"/>
    <property type="gene ID" value="BGLB039936"/>
</dbReference>
<feature type="chain" id="PRO_5012541989" description="VWFA domain-containing protein" evidence="1">
    <location>
        <begin position="20"/>
        <end position="1271"/>
    </location>
</feature>
<protein>
    <recommendedName>
        <fullName evidence="6">VWFA domain-containing protein</fullName>
    </recommendedName>
</protein>
<feature type="domain" description="VWFA" evidence="2">
    <location>
        <begin position="245"/>
        <end position="420"/>
    </location>
</feature>
<organism evidence="4 5">
    <name type="scientific">Biomphalaria glabrata</name>
    <name type="common">Bloodfluke planorb</name>
    <name type="synonym">Freshwater snail</name>
    <dbReference type="NCBI Taxonomy" id="6526"/>
    <lineage>
        <taxon>Eukaryota</taxon>
        <taxon>Metazoa</taxon>
        <taxon>Spiralia</taxon>
        <taxon>Lophotrochozoa</taxon>
        <taxon>Mollusca</taxon>
        <taxon>Gastropoda</taxon>
        <taxon>Heterobranchia</taxon>
        <taxon>Euthyneura</taxon>
        <taxon>Panpulmonata</taxon>
        <taxon>Hygrophila</taxon>
        <taxon>Lymnaeoidea</taxon>
        <taxon>Planorbidae</taxon>
        <taxon>Biomphalaria</taxon>
    </lineage>
</organism>
<dbReference type="InterPro" id="IPR002035">
    <property type="entry name" value="VWF_A"/>
</dbReference>
<gene>
    <name evidence="4" type="primary">106078595</name>
</gene>
<dbReference type="InterPro" id="IPR002557">
    <property type="entry name" value="Chitin-bd_dom"/>
</dbReference>